<dbReference type="EMBL" id="JAEKPD010000002">
    <property type="protein sequence ID" value="MBJ3762001.1"/>
    <property type="molecule type" value="Genomic_DNA"/>
</dbReference>
<dbReference type="InterPro" id="IPR000515">
    <property type="entry name" value="MetI-like"/>
</dbReference>
<gene>
    <name evidence="10" type="ORF">ILP92_04475</name>
</gene>
<dbReference type="GO" id="GO:0005886">
    <property type="term" value="C:plasma membrane"/>
    <property type="evidence" value="ECO:0007669"/>
    <property type="project" value="UniProtKB-SubCell"/>
</dbReference>
<evidence type="ECO:0000256" key="5">
    <source>
        <dbReference type="ARBA" id="ARBA00022692"/>
    </source>
</evidence>
<keyword evidence="6 8" id="KW-1133">Transmembrane helix</keyword>
<proteinExistence type="inferred from homology"/>
<keyword evidence="11" id="KW-1185">Reference proteome</keyword>
<feature type="transmembrane region" description="Helical" evidence="8">
    <location>
        <begin position="116"/>
        <end position="136"/>
    </location>
</feature>
<evidence type="ECO:0000256" key="1">
    <source>
        <dbReference type="ARBA" id="ARBA00004651"/>
    </source>
</evidence>
<evidence type="ECO:0000256" key="6">
    <source>
        <dbReference type="ARBA" id="ARBA00022989"/>
    </source>
</evidence>
<dbReference type="Pfam" id="PF00528">
    <property type="entry name" value="BPD_transp_1"/>
    <property type="match status" value="1"/>
</dbReference>
<evidence type="ECO:0000256" key="8">
    <source>
        <dbReference type="RuleBase" id="RU363032"/>
    </source>
</evidence>
<feature type="transmembrane region" description="Helical" evidence="8">
    <location>
        <begin position="297"/>
        <end position="322"/>
    </location>
</feature>
<evidence type="ECO:0000256" key="3">
    <source>
        <dbReference type="ARBA" id="ARBA00022448"/>
    </source>
</evidence>
<sequence length="328" mass="36156">MTLGAPVDPPPRPGHFLEGTAGPVTDQTLASPDTATALSTPPAKAGQSRHLTGWLLATPLVLILAAFLVLPILMIGVVSFWGTTEFSIYPAFQLDNYAFLFGSDVTYRVFFNTVKYAVITWIFTLLIGFTVAYFLAFHVRSLNWQIALFLLCTIPFWTSNIIRMISWIPFLGRNGLANSTLMSWGVIDAPLEWLLFSDFSVILAFVHLYTLFMVVPIFNTMMRIDRSLLEAAADAGATGWQTLWHVIVPLTKPGIMIGSIFVITLVMGDFITVRFMSGSQSANVGRLISNDIALLQYPSASATAVILLITVLMVIGILLRFVDILKEL</sequence>
<dbReference type="GO" id="GO:0055085">
    <property type="term" value="P:transmembrane transport"/>
    <property type="evidence" value="ECO:0007669"/>
    <property type="project" value="InterPro"/>
</dbReference>
<evidence type="ECO:0000259" key="9">
    <source>
        <dbReference type="PROSITE" id="PS50928"/>
    </source>
</evidence>
<dbReference type="Proteomes" id="UP000642488">
    <property type="component" value="Unassembled WGS sequence"/>
</dbReference>
<keyword evidence="3 8" id="KW-0813">Transport</keyword>
<dbReference type="PANTHER" id="PTHR42929:SF1">
    <property type="entry name" value="INNER MEMBRANE ABC TRANSPORTER PERMEASE PROTEIN YDCU-RELATED"/>
    <property type="match status" value="1"/>
</dbReference>
<evidence type="ECO:0000256" key="2">
    <source>
        <dbReference type="ARBA" id="ARBA00007069"/>
    </source>
</evidence>
<keyword evidence="5 8" id="KW-0812">Transmembrane</keyword>
<accession>A0A934MD58</accession>
<dbReference type="InterPro" id="IPR035906">
    <property type="entry name" value="MetI-like_sf"/>
</dbReference>
<evidence type="ECO:0000313" key="11">
    <source>
        <dbReference type="Proteomes" id="UP000642488"/>
    </source>
</evidence>
<feature type="transmembrane region" description="Helical" evidence="8">
    <location>
        <begin position="54"/>
        <end position="81"/>
    </location>
</feature>
<dbReference type="Gene3D" id="1.10.3720.10">
    <property type="entry name" value="MetI-like"/>
    <property type="match status" value="1"/>
</dbReference>
<dbReference type="CDD" id="cd06261">
    <property type="entry name" value="TM_PBP2"/>
    <property type="match status" value="1"/>
</dbReference>
<comment type="caution">
    <text evidence="10">The sequence shown here is derived from an EMBL/GenBank/DDBJ whole genome shotgun (WGS) entry which is preliminary data.</text>
</comment>
<feature type="transmembrane region" description="Helical" evidence="8">
    <location>
        <begin position="148"/>
        <end position="171"/>
    </location>
</feature>
<feature type="transmembrane region" description="Helical" evidence="8">
    <location>
        <begin position="255"/>
        <end position="277"/>
    </location>
</feature>
<evidence type="ECO:0000313" key="10">
    <source>
        <dbReference type="EMBL" id="MBJ3762001.1"/>
    </source>
</evidence>
<protein>
    <submittedName>
        <fullName evidence="10">ABC transporter permease</fullName>
    </submittedName>
</protein>
<dbReference type="AlphaFoldDB" id="A0A934MD58"/>
<reference evidence="10" key="1">
    <citation type="submission" date="2020-12" db="EMBL/GenBank/DDBJ databases">
        <title>Bacterial taxonomy.</title>
        <authorList>
            <person name="Pan X."/>
        </authorList>
    </citation>
    <scope>NUCLEOTIDE SEQUENCE</scope>
    <source>
        <strain evidence="10">KCTC 52957</strain>
    </source>
</reference>
<name>A0A934MD58_9RHOB</name>
<keyword evidence="4" id="KW-1003">Cell membrane</keyword>
<feature type="transmembrane region" description="Helical" evidence="8">
    <location>
        <begin position="191"/>
        <end position="218"/>
    </location>
</feature>
<feature type="domain" description="ABC transmembrane type-1" evidence="9">
    <location>
        <begin position="110"/>
        <end position="318"/>
    </location>
</feature>
<comment type="subcellular location">
    <subcellularLocation>
        <location evidence="1 8">Cell membrane</location>
        <topology evidence="1 8">Multi-pass membrane protein</topology>
    </subcellularLocation>
</comment>
<dbReference type="PANTHER" id="PTHR42929">
    <property type="entry name" value="INNER MEMBRANE ABC TRANSPORTER PERMEASE PROTEIN YDCU-RELATED-RELATED"/>
    <property type="match status" value="1"/>
</dbReference>
<comment type="similarity">
    <text evidence="2">Belongs to the binding-protein-dependent transport system permease family. CysTW subfamily.</text>
</comment>
<dbReference type="SUPFAM" id="SSF161098">
    <property type="entry name" value="MetI-like"/>
    <property type="match status" value="1"/>
</dbReference>
<keyword evidence="7 8" id="KW-0472">Membrane</keyword>
<organism evidence="10 11">
    <name type="scientific">Palleronia pontilimi</name>
    <dbReference type="NCBI Taxonomy" id="1964209"/>
    <lineage>
        <taxon>Bacteria</taxon>
        <taxon>Pseudomonadati</taxon>
        <taxon>Pseudomonadota</taxon>
        <taxon>Alphaproteobacteria</taxon>
        <taxon>Rhodobacterales</taxon>
        <taxon>Roseobacteraceae</taxon>
        <taxon>Palleronia</taxon>
    </lineage>
</organism>
<evidence type="ECO:0000256" key="7">
    <source>
        <dbReference type="ARBA" id="ARBA00023136"/>
    </source>
</evidence>
<evidence type="ECO:0000256" key="4">
    <source>
        <dbReference type="ARBA" id="ARBA00022475"/>
    </source>
</evidence>
<dbReference type="PROSITE" id="PS50928">
    <property type="entry name" value="ABC_TM1"/>
    <property type="match status" value="1"/>
</dbReference>